<evidence type="ECO:0000259" key="5">
    <source>
        <dbReference type="PROSITE" id="PS51898"/>
    </source>
</evidence>
<proteinExistence type="inferred from homology"/>
<organism evidence="6 7">
    <name type="scientific">Qipengyuania citrea</name>
    <dbReference type="NCBI Taxonomy" id="225971"/>
    <lineage>
        <taxon>Bacteria</taxon>
        <taxon>Pseudomonadati</taxon>
        <taxon>Pseudomonadota</taxon>
        <taxon>Alphaproteobacteria</taxon>
        <taxon>Sphingomonadales</taxon>
        <taxon>Erythrobacteraceae</taxon>
        <taxon>Qipengyuania</taxon>
    </lineage>
</organism>
<feature type="domain" description="Tyr recombinase" evidence="5">
    <location>
        <begin position="257"/>
        <end position="452"/>
    </location>
</feature>
<dbReference type="Gene3D" id="1.10.443.10">
    <property type="entry name" value="Intergrase catalytic core"/>
    <property type="match status" value="1"/>
</dbReference>
<evidence type="ECO:0000256" key="3">
    <source>
        <dbReference type="ARBA" id="ARBA00023125"/>
    </source>
</evidence>
<evidence type="ECO:0000256" key="4">
    <source>
        <dbReference type="ARBA" id="ARBA00023172"/>
    </source>
</evidence>
<name>A0ABY4U3E0_9SPHN</name>
<dbReference type="Gene3D" id="3.30.160.390">
    <property type="entry name" value="Integrase, DNA-binding domain"/>
    <property type="match status" value="1"/>
</dbReference>
<keyword evidence="7" id="KW-1185">Reference proteome</keyword>
<dbReference type="GO" id="GO:0003677">
    <property type="term" value="F:DNA binding"/>
    <property type="evidence" value="ECO:0007669"/>
    <property type="project" value="UniProtKB-KW"/>
</dbReference>
<dbReference type="PANTHER" id="PTHR30629:SF2">
    <property type="entry name" value="PROPHAGE INTEGRASE INTS-RELATED"/>
    <property type="match status" value="1"/>
</dbReference>
<comment type="similarity">
    <text evidence="1">Belongs to the 'phage' integrase family.</text>
</comment>
<dbReference type="InterPro" id="IPR010998">
    <property type="entry name" value="Integrase_recombinase_N"/>
</dbReference>
<keyword evidence="4" id="KW-0233">DNA recombination</keyword>
<evidence type="ECO:0000256" key="1">
    <source>
        <dbReference type="ARBA" id="ARBA00008857"/>
    </source>
</evidence>
<dbReference type="InterPro" id="IPR011010">
    <property type="entry name" value="DNA_brk_join_enz"/>
</dbReference>
<dbReference type="RefSeq" id="WP_301641336.1">
    <property type="nucleotide sequence ID" value="NZ_CP098494.1"/>
</dbReference>
<dbReference type="InterPro" id="IPR053876">
    <property type="entry name" value="Phage_int_M"/>
</dbReference>
<dbReference type="Pfam" id="PF13356">
    <property type="entry name" value="Arm-DNA-bind_3"/>
    <property type="match status" value="1"/>
</dbReference>
<dbReference type="InterPro" id="IPR038488">
    <property type="entry name" value="Integrase_DNA-bd_sf"/>
</dbReference>
<gene>
    <name evidence="6" type="ORF">NCF85_08520</name>
</gene>
<sequence>MIRKLPLASAFFQKSKEKQRVAGDSRPYAPMVFHMQPDLVWGYFGGIFAEYRKGAIPPMPLTEIQARNSKPRERAYKLADGEGLFLFVQPNGSKLWRMKYRFAGKEKLLSFGAYPDLGIAAARDKRTAAKALLAEGKDPMKYKGEVISQEGATFFEVAKRWHENRKSSLNAAHAERVWSRMERDVFPVIGEKLVHEITAPDVLAMIRKIEARGALDISRRAKQGVGQVFQFAIACGLATNDPTTHLRGALKPRPRVKHMSRLPLSELPAFIEKLHAYQEEGERRSSITRDAVLFALLTWVRTKELRFAAKSEFEDLSGKSPVWRIPAERMKMGREHLVPLSQQATHIAKSMIAAAPGEFLFPGNGPNKPLSENTMIYALYRLGYHSRQTVHGFRGLASTWANEQLVEFGKPPMWIRKYHEDWVELQLAHSEKNDVRGAYNAAEYLAPRRRMMQDWADYLSGGKVIAIKKAGKRAA</sequence>
<keyword evidence="3 6" id="KW-0238">DNA-binding</keyword>
<reference evidence="6 7" key="1">
    <citation type="submission" date="2022-06" db="EMBL/GenBank/DDBJ databases">
        <authorList>
            <person name="Liu G."/>
        </authorList>
    </citation>
    <scope>NUCLEOTIDE SEQUENCE [LARGE SCALE GENOMIC DNA]</scope>
    <source>
        <strain evidence="6 7">E4</strain>
    </source>
</reference>
<dbReference type="InterPro" id="IPR050808">
    <property type="entry name" value="Phage_Integrase"/>
</dbReference>
<dbReference type="InterPro" id="IPR013762">
    <property type="entry name" value="Integrase-like_cat_sf"/>
</dbReference>
<dbReference type="EMBL" id="CP098494">
    <property type="protein sequence ID" value="USA60167.1"/>
    <property type="molecule type" value="Genomic_DNA"/>
</dbReference>
<dbReference type="Pfam" id="PF00589">
    <property type="entry name" value="Phage_integrase"/>
    <property type="match status" value="1"/>
</dbReference>
<keyword evidence="2" id="KW-0229">DNA integration</keyword>
<dbReference type="InterPro" id="IPR025166">
    <property type="entry name" value="Integrase_DNA_bind_dom"/>
</dbReference>
<dbReference type="SUPFAM" id="SSF56349">
    <property type="entry name" value="DNA breaking-rejoining enzymes"/>
    <property type="match status" value="1"/>
</dbReference>
<dbReference type="Pfam" id="PF22022">
    <property type="entry name" value="Phage_int_M"/>
    <property type="match status" value="1"/>
</dbReference>
<dbReference type="Proteomes" id="UP001056619">
    <property type="component" value="Chromosome"/>
</dbReference>
<dbReference type="CDD" id="cd00801">
    <property type="entry name" value="INT_P4_C"/>
    <property type="match status" value="1"/>
</dbReference>
<dbReference type="InterPro" id="IPR002104">
    <property type="entry name" value="Integrase_catalytic"/>
</dbReference>
<accession>A0ABY4U3E0</accession>
<evidence type="ECO:0000256" key="2">
    <source>
        <dbReference type="ARBA" id="ARBA00022908"/>
    </source>
</evidence>
<evidence type="ECO:0000313" key="7">
    <source>
        <dbReference type="Proteomes" id="UP001056619"/>
    </source>
</evidence>
<evidence type="ECO:0000313" key="6">
    <source>
        <dbReference type="EMBL" id="USA60167.1"/>
    </source>
</evidence>
<dbReference type="PROSITE" id="PS51898">
    <property type="entry name" value="TYR_RECOMBINASE"/>
    <property type="match status" value="1"/>
</dbReference>
<protein>
    <submittedName>
        <fullName evidence="6">Integrase arm-type DNA-binding domain-containing protein</fullName>
    </submittedName>
</protein>
<dbReference type="PANTHER" id="PTHR30629">
    <property type="entry name" value="PROPHAGE INTEGRASE"/>
    <property type="match status" value="1"/>
</dbReference>
<dbReference type="Gene3D" id="1.10.150.130">
    <property type="match status" value="1"/>
</dbReference>